<gene>
    <name evidence="2" type="ORF">SAMN05216431_11021</name>
</gene>
<evidence type="ECO:0000313" key="2">
    <source>
        <dbReference type="EMBL" id="SEM83504.1"/>
    </source>
</evidence>
<dbReference type="InterPro" id="IPR012507">
    <property type="entry name" value="YibE_F"/>
</dbReference>
<dbReference type="EMBL" id="FOCC01000010">
    <property type="protein sequence ID" value="SEM83504.1"/>
    <property type="molecule type" value="Genomic_DNA"/>
</dbReference>
<accession>A0ABY1ACP4</accession>
<dbReference type="Pfam" id="PF07907">
    <property type="entry name" value="YibE_F"/>
    <property type="match status" value="1"/>
</dbReference>
<name>A0ABY1ACP4_9LACO</name>
<reference evidence="2 3" key="1">
    <citation type="submission" date="2016-10" db="EMBL/GenBank/DDBJ databases">
        <authorList>
            <person name="Varghese N."/>
            <person name="Submissions S."/>
        </authorList>
    </citation>
    <scope>NUCLEOTIDE SEQUENCE [LARGE SCALE GENOMIC DNA]</scope>
    <source>
        <strain evidence="2 3">WC1T17</strain>
    </source>
</reference>
<protein>
    <submittedName>
        <fullName evidence="2">Uncharacterized membrane protein</fullName>
    </submittedName>
</protein>
<keyword evidence="1" id="KW-0472">Membrane</keyword>
<organism evidence="2 3">
    <name type="scientific">Ligilactobacillus ruminis</name>
    <dbReference type="NCBI Taxonomy" id="1623"/>
    <lineage>
        <taxon>Bacteria</taxon>
        <taxon>Bacillati</taxon>
        <taxon>Bacillota</taxon>
        <taxon>Bacilli</taxon>
        <taxon>Lactobacillales</taxon>
        <taxon>Lactobacillaceae</taxon>
        <taxon>Ligilactobacillus</taxon>
    </lineage>
</organism>
<proteinExistence type="predicted"/>
<feature type="transmembrane region" description="Helical" evidence="1">
    <location>
        <begin position="243"/>
        <end position="268"/>
    </location>
</feature>
<feature type="transmembrane region" description="Helical" evidence="1">
    <location>
        <begin position="171"/>
        <end position="192"/>
    </location>
</feature>
<dbReference type="PANTHER" id="PTHR41771:SF1">
    <property type="entry name" value="MEMBRANE PROTEIN"/>
    <property type="match status" value="1"/>
</dbReference>
<feature type="transmembrane region" description="Helical" evidence="1">
    <location>
        <begin position="329"/>
        <end position="355"/>
    </location>
</feature>
<dbReference type="PANTHER" id="PTHR41771">
    <property type="entry name" value="MEMBRANE PROTEIN-RELATED"/>
    <property type="match status" value="1"/>
</dbReference>
<feature type="transmembrane region" description="Helical" evidence="1">
    <location>
        <begin position="199"/>
        <end position="223"/>
    </location>
</feature>
<sequence>MKKNMQKLLKLLLICLSGMVLVWFMNHDAFLYHDPIARITKVKQGKTVRSEDTYGNADYTTEQTVWMVVENGKYRGQKFKLPNTYSKSGGYDQKYKVNDRVFLIITGSKKITAIISNEKRDTYLVFLCWLVVVLLYATMQFAGLKSILSVLLNFVIFLLFVDLDVRLNLTHFFWLFALAALIFTGLSLFLVIGFNKQFGVTFAAVTSTTVLALVIGVLAMKVTGDQGMHYEALDYATQAPKQLFLAATVIGLLGTVMDAATDIVSTLFEMKENDHYISKRQLFKSGMNVGQAIMGPLVNVLVLIFFAETFMMALLYFRTNNSIAYTFEWTMALGVVQAVISGIGITLTVPLASFLTANVLGGDSHVDA</sequence>
<feature type="transmembrane region" description="Helical" evidence="1">
    <location>
        <begin position="146"/>
        <end position="165"/>
    </location>
</feature>
<evidence type="ECO:0000313" key="3">
    <source>
        <dbReference type="Proteomes" id="UP000182089"/>
    </source>
</evidence>
<evidence type="ECO:0000256" key="1">
    <source>
        <dbReference type="SAM" id="Phobius"/>
    </source>
</evidence>
<feature type="transmembrane region" description="Helical" evidence="1">
    <location>
        <begin position="289"/>
        <end position="317"/>
    </location>
</feature>
<keyword evidence="1" id="KW-1133">Transmembrane helix</keyword>
<dbReference type="Proteomes" id="UP000182089">
    <property type="component" value="Unassembled WGS sequence"/>
</dbReference>
<comment type="caution">
    <text evidence="2">The sequence shown here is derived from an EMBL/GenBank/DDBJ whole genome shotgun (WGS) entry which is preliminary data.</text>
</comment>
<feature type="transmembrane region" description="Helical" evidence="1">
    <location>
        <begin position="122"/>
        <end position="139"/>
    </location>
</feature>
<keyword evidence="1" id="KW-0812">Transmembrane</keyword>